<proteinExistence type="predicted"/>
<evidence type="ECO:0000313" key="2">
    <source>
        <dbReference type="EMBL" id="OWK37869.1"/>
    </source>
</evidence>
<gene>
    <name evidence="2" type="ORF">FRUB_06989</name>
</gene>
<organism evidence="2 3">
    <name type="scientific">Fimbriiglobus ruber</name>
    <dbReference type="NCBI Taxonomy" id="1908690"/>
    <lineage>
        <taxon>Bacteria</taxon>
        <taxon>Pseudomonadati</taxon>
        <taxon>Planctomycetota</taxon>
        <taxon>Planctomycetia</taxon>
        <taxon>Gemmatales</taxon>
        <taxon>Gemmataceae</taxon>
        <taxon>Fimbriiglobus</taxon>
    </lineage>
</organism>
<sequence>MIRFCAGMVAAVAVVLGAGAAVADDKKDDAALKGAWVKEADGVVLKFEFKTNKELIASVTSGDNGVILTCEYTADKDGKVSATVTDSKEKGEFPAKPPKGFAFKFTFKIDKEKATLSNYEGENADQAKDVVEGEYKSAAK</sequence>
<reference evidence="3" key="1">
    <citation type="submission" date="2017-06" db="EMBL/GenBank/DDBJ databases">
        <title>Genome analysis of Fimbriiglobus ruber SP5, the first member of the order Planctomycetales with confirmed chitinolytic capability.</title>
        <authorList>
            <person name="Ravin N.V."/>
            <person name="Rakitin A.L."/>
            <person name="Ivanova A.A."/>
            <person name="Beletsky A.V."/>
            <person name="Kulichevskaya I.S."/>
            <person name="Mardanov A.V."/>
            <person name="Dedysh S.N."/>
        </authorList>
    </citation>
    <scope>NUCLEOTIDE SEQUENCE [LARGE SCALE GENOMIC DNA]</scope>
    <source>
        <strain evidence="3">SP5</strain>
    </source>
</reference>
<protein>
    <submittedName>
        <fullName evidence="2">Uncharacterized protein</fullName>
    </submittedName>
</protein>
<feature type="signal peptide" evidence="1">
    <location>
        <begin position="1"/>
        <end position="23"/>
    </location>
</feature>
<dbReference type="EMBL" id="NIDE01000014">
    <property type="protein sequence ID" value="OWK37869.1"/>
    <property type="molecule type" value="Genomic_DNA"/>
</dbReference>
<dbReference type="AlphaFoldDB" id="A0A225DL20"/>
<name>A0A225DL20_9BACT</name>
<keyword evidence="1" id="KW-0732">Signal</keyword>
<evidence type="ECO:0000313" key="3">
    <source>
        <dbReference type="Proteomes" id="UP000214646"/>
    </source>
</evidence>
<evidence type="ECO:0000256" key="1">
    <source>
        <dbReference type="SAM" id="SignalP"/>
    </source>
</evidence>
<dbReference type="OrthoDB" id="290643at2"/>
<accession>A0A225DL20</accession>
<feature type="chain" id="PRO_5012330133" evidence="1">
    <location>
        <begin position="24"/>
        <end position="140"/>
    </location>
</feature>
<dbReference type="Proteomes" id="UP000214646">
    <property type="component" value="Unassembled WGS sequence"/>
</dbReference>
<keyword evidence="3" id="KW-1185">Reference proteome</keyword>
<dbReference type="RefSeq" id="WP_088257704.1">
    <property type="nucleotide sequence ID" value="NZ_NIDE01000014.1"/>
</dbReference>
<comment type="caution">
    <text evidence="2">The sequence shown here is derived from an EMBL/GenBank/DDBJ whole genome shotgun (WGS) entry which is preliminary data.</text>
</comment>